<name>A0A7W8LQ58_9DEIO</name>
<dbReference type="PANTHER" id="PTHR33169">
    <property type="entry name" value="PADR-FAMILY TRANSCRIPTIONAL REGULATOR"/>
    <property type="match status" value="1"/>
</dbReference>
<dbReference type="AlphaFoldDB" id="A0A7W8LQ58"/>
<evidence type="ECO:0000313" key="2">
    <source>
        <dbReference type="EMBL" id="MBB5234260.1"/>
    </source>
</evidence>
<dbReference type="PANTHER" id="PTHR33169:SF14">
    <property type="entry name" value="TRANSCRIPTIONAL REGULATOR RV3488"/>
    <property type="match status" value="1"/>
</dbReference>
<dbReference type="EMBL" id="JACHFN010000005">
    <property type="protein sequence ID" value="MBB5234260.1"/>
    <property type="molecule type" value="Genomic_DNA"/>
</dbReference>
<proteinExistence type="predicted"/>
<dbReference type="Proteomes" id="UP000525389">
    <property type="component" value="Unassembled WGS sequence"/>
</dbReference>
<dbReference type="InterPro" id="IPR005149">
    <property type="entry name" value="Tscrpt_reg_PadR_N"/>
</dbReference>
<dbReference type="SUPFAM" id="SSF46785">
    <property type="entry name" value="Winged helix' DNA-binding domain"/>
    <property type="match status" value="1"/>
</dbReference>
<evidence type="ECO:0000313" key="3">
    <source>
        <dbReference type="Proteomes" id="UP000525389"/>
    </source>
</evidence>
<accession>A0A7W8LQ58</accession>
<keyword evidence="3" id="KW-1185">Reference proteome</keyword>
<dbReference type="Gene3D" id="1.10.10.10">
    <property type="entry name" value="Winged helix-like DNA-binding domain superfamily/Winged helix DNA-binding domain"/>
    <property type="match status" value="1"/>
</dbReference>
<dbReference type="GO" id="GO:0003677">
    <property type="term" value="F:DNA binding"/>
    <property type="evidence" value="ECO:0007669"/>
    <property type="project" value="UniProtKB-KW"/>
</dbReference>
<comment type="caution">
    <text evidence="2">The sequence shown here is derived from an EMBL/GenBank/DDBJ whole genome shotgun (WGS) entry which is preliminary data.</text>
</comment>
<reference evidence="2 3" key="1">
    <citation type="submission" date="2020-08" db="EMBL/GenBank/DDBJ databases">
        <title>Genomic Encyclopedia of Type Strains, Phase IV (KMG-IV): sequencing the most valuable type-strain genomes for metagenomic binning, comparative biology and taxonomic classification.</title>
        <authorList>
            <person name="Goeker M."/>
        </authorList>
    </citation>
    <scope>NUCLEOTIDE SEQUENCE [LARGE SCALE GENOMIC DNA]</scope>
    <source>
        <strain evidence="2 3">DSM 101791</strain>
    </source>
</reference>
<organism evidence="2 3">
    <name type="scientific">Deinococcus budaensis</name>
    <dbReference type="NCBI Taxonomy" id="1665626"/>
    <lineage>
        <taxon>Bacteria</taxon>
        <taxon>Thermotogati</taxon>
        <taxon>Deinococcota</taxon>
        <taxon>Deinococci</taxon>
        <taxon>Deinococcales</taxon>
        <taxon>Deinococcaceae</taxon>
        <taxon>Deinococcus</taxon>
    </lineage>
</organism>
<evidence type="ECO:0000259" key="1">
    <source>
        <dbReference type="Pfam" id="PF03551"/>
    </source>
</evidence>
<dbReference type="InterPro" id="IPR036388">
    <property type="entry name" value="WH-like_DNA-bd_sf"/>
</dbReference>
<protein>
    <submittedName>
        <fullName evidence="2">DNA-binding PadR family transcriptional regulator</fullName>
    </submittedName>
</protein>
<dbReference type="InterPro" id="IPR052509">
    <property type="entry name" value="Metal_resp_DNA-bind_regulator"/>
</dbReference>
<feature type="domain" description="Transcription regulator PadR N-terminal" evidence="1">
    <location>
        <begin position="14"/>
        <end position="88"/>
    </location>
</feature>
<dbReference type="RefSeq" id="WP_184027884.1">
    <property type="nucleotide sequence ID" value="NZ_JACHFN010000005.1"/>
</dbReference>
<keyword evidence="2" id="KW-0238">DNA-binding</keyword>
<sequence length="108" mass="11770">MDRTFVRGNLNLLILSLLHSGPLYGLQVAKQINALIDDGNPLSYGSLYPALHRLETQGFLLGTDRPSPAGARPVREYALTDAGRAHLADLKAAQQDFQRTLTALWGEG</sequence>
<gene>
    <name evidence="2" type="ORF">HNQ09_001698</name>
</gene>
<dbReference type="InterPro" id="IPR036390">
    <property type="entry name" value="WH_DNA-bd_sf"/>
</dbReference>
<dbReference type="Pfam" id="PF03551">
    <property type="entry name" value="PadR"/>
    <property type="match status" value="1"/>
</dbReference>